<feature type="domain" description="Cobalamin biosynthesis central region" evidence="3">
    <location>
        <begin position="136"/>
        <end position="226"/>
    </location>
</feature>
<proteinExistence type="predicted"/>
<name>A0A841R3W8_9FIRM</name>
<keyword evidence="4" id="KW-0378">Hydrolase</keyword>
<dbReference type="PANTHER" id="PTHR37477">
    <property type="entry name" value="COBALT-PRECORRIN-5A HYDROLASE"/>
    <property type="match status" value="1"/>
</dbReference>
<dbReference type="PANTHER" id="PTHR37477:SF1">
    <property type="entry name" value="COBALT-PRECORRIN-5A HYDROLASE"/>
    <property type="match status" value="1"/>
</dbReference>
<dbReference type="AlphaFoldDB" id="A0A841R3W8"/>
<dbReference type="InterPro" id="IPR038029">
    <property type="entry name" value="GbiG_N_sf"/>
</dbReference>
<evidence type="ECO:0000259" key="2">
    <source>
        <dbReference type="Pfam" id="PF11760"/>
    </source>
</evidence>
<evidence type="ECO:0000313" key="4">
    <source>
        <dbReference type="EMBL" id="MBB6477272.1"/>
    </source>
</evidence>
<dbReference type="InterPro" id="IPR021745">
    <property type="entry name" value="CbiG_mid"/>
</dbReference>
<dbReference type="SUPFAM" id="SSF159672">
    <property type="entry name" value="CbiG N-terminal domain-like"/>
    <property type="match status" value="1"/>
</dbReference>
<dbReference type="GO" id="GO:0043779">
    <property type="term" value="F:cobalt-precorrin-5A acetaldehyde-lyase activity"/>
    <property type="evidence" value="ECO:0007669"/>
    <property type="project" value="UniProtKB-EC"/>
</dbReference>
<comment type="caution">
    <text evidence="4">The sequence shown here is derived from an EMBL/GenBank/DDBJ whole genome shotgun (WGS) entry which is preliminary data.</text>
</comment>
<dbReference type="InterPro" id="IPR052553">
    <property type="entry name" value="CbiG_hydrolase"/>
</dbReference>
<dbReference type="InterPro" id="IPR021744">
    <property type="entry name" value="CbiG_N"/>
</dbReference>
<evidence type="ECO:0000259" key="3">
    <source>
        <dbReference type="Pfam" id="PF11761"/>
    </source>
</evidence>
<dbReference type="GO" id="GO:0009236">
    <property type="term" value="P:cobalamin biosynthetic process"/>
    <property type="evidence" value="ECO:0007669"/>
    <property type="project" value="InterPro"/>
</dbReference>
<reference evidence="4 5" key="1">
    <citation type="submission" date="2020-08" db="EMBL/GenBank/DDBJ databases">
        <title>Genomic Encyclopedia of Type Strains, Phase IV (KMG-IV): sequencing the most valuable type-strain genomes for metagenomic binning, comparative biology and taxonomic classification.</title>
        <authorList>
            <person name="Goeker M."/>
        </authorList>
    </citation>
    <scope>NUCLEOTIDE SEQUENCE [LARGE SCALE GENOMIC DNA]</scope>
    <source>
        <strain evidence="4 5">DSM 21255</strain>
    </source>
</reference>
<dbReference type="EMBL" id="JACHHI010000001">
    <property type="protein sequence ID" value="MBB6477272.1"/>
    <property type="molecule type" value="Genomic_DNA"/>
</dbReference>
<dbReference type="InterPro" id="IPR002750">
    <property type="entry name" value="CobE/GbiG_C"/>
</dbReference>
<dbReference type="InterPro" id="IPR036518">
    <property type="entry name" value="CobE/GbiG_C_sf"/>
</dbReference>
<organism evidence="4 5">
    <name type="scientific">Negativicoccus succinicivorans</name>
    <dbReference type="NCBI Taxonomy" id="620903"/>
    <lineage>
        <taxon>Bacteria</taxon>
        <taxon>Bacillati</taxon>
        <taxon>Bacillota</taxon>
        <taxon>Negativicutes</taxon>
        <taxon>Veillonellales</taxon>
        <taxon>Veillonellaceae</taxon>
        <taxon>Negativicoccus</taxon>
    </lineage>
</organism>
<feature type="domain" description="Cobalamin synthesis G N-terminal" evidence="2">
    <location>
        <begin position="51"/>
        <end position="130"/>
    </location>
</feature>
<gene>
    <name evidence="4" type="ORF">HNR45_000294</name>
</gene>
<dbReference type="GeneID" id="93485584"/>
<dbReference type="Gene3D" id="3.40.50.11220">
    <property type="match status" value="1"/>
</dbReference>
<evidence type="ECO:0000313" key="5">
    <source>
        <dbReference type="Proteomes" id="UP000591941"/>
    </source>
</evidence>
<accession>A0A841R3W8</accession>
<dbReference type="SUPFAM" id="SSF159664">
    <property type="entry name" value="CobE/GbiG C-terminal domain-like"/>
    <property type="match status" value="1"/>
</dbReference>
<dbReference type="OrthoDB" id="9781023at2"/>
<feature type="domain" description="CobE/GbiG C-terminal" evidence="1">
    <location>
        <begin position="229"/>
        <end position="349"/>
    </location>
</feature>
<protein>
    <submittedName>
        <fullName evidence="4">Cobalt-precorrin 5A hydrolase</fullName>
        <ecNumber evidence="4">3.7.1.12</ecNumber>
    </submittedName>
</protein>
<dbReference type="Gene3D" id="3.30.420.180">
    <property type="entry name" value="CobE/GbiG C-terminal domain"/>
    <property type="match status" value="1"/>
</dbReference>
<keyword evidence="5" id="KW-1185">Reference proteome</keyword>
<dbReference type="Proteomes" id="UP000591941">
    <property type="component" value="Unassembled WGS sequence"/>
</dbReference>
<dbReference type="EC" id="3.7.1.12" evidence="4"/>
<dbReference type="Pfam" id="PF01890">
    <property type="entry name" value="CbiG_C"/>
    <property type="match status" value="1"/>
</dbReference>
<dbReference type="Pfam" id="PF11760">
    <property type="entry name" value="CbiG_N"/>
    <property type="match status" value="1"/>
</dbReference>
<dbReference type="RefSeq" id="WP_024049009.1">
    <property type="nucleotide sequence ID" value="NZ_CABWNB010000001.1"/>
</dbReference>
<sequence>MKCAIISVSQAGAKLAEKIAASLQADVDLYERKEYASGAEAKYFTRVMALTTDIFTRYDLIIYIMALGITVRAIAPHVQHKTVDPAILGVDELGTFVISVLSGHLGGANDYAREVAEIIGATPVITTATDVHGKVAPDAIARHLQARVEPISALKTINGAIARGETVDYFVDERMPLAAEIKNILTSFGVAAKPLAELAQTAAVGAVVITDRTDVRPALSHLYLRPPTLVVGMGCRKDTLQEILADALCQACSQIGRSPLALAGIVSTTVKEHEAGLLALAEQYRRPIAFYPPEALLKVAEQYHLEESSFVKNTIGVGNVCETAAILKTKRSQLLLPKTKFQRTTVAIAEATSLSWESDRDTPQN</sequence>
<dbReference type="Pfam" id="PF11761">
    <property type="entry name" value="CbiG_mid"/>
    <property type="match status" value="1"/>
</dbReference>
<evidence type="ECO:0000259" key="1">
    <source>
        <dbReference type="Pfam" id="PF01890"/>
    </source>
</evidence>